<reference evidence="1 2" key="1">
    <citation type="submission" date="2014-08" db="EMBL/GenBank/DDBJ databases">
        <title>Comparative genomics of the Paenibacillus odorifer group.</title>
        <authorList>
            <person name="den Bakker H.C."/>
            <person name="Tsai Y.-C."/>
            <person name="Martin N."/>
            <person name="Korlach J."/>
            <person name="Wiedmann M."/>
        </authorList>
    </citation>
    <scope>NUCLEOTIDE SEQUENCE [LARGE SCALE GENOMIC DNA]</scope>
    <source>
        <strain evidence="1 2">DSM 1735</strain>
    </source>
</reference>
<dbReference type="AlphaFoldDB" id="A0A089IPL0"/>
<dbReference type="Proteomes" id="UP000029409">
    <property type="component" value="Chromosome"/>
</dbReference>
<evidence type="ECO:0000313" key="1">
    <source>
        <dbReference type="EMBL" id="AIQ10989.1"/>
    </source>
</evidence>
<dbReference type="KEGG" id="pdu:PDUR_02405"/>
<sequence>MLRIRRAAAEVSEDAAHSCAYEGAAEVSWCGAHTGSRGRGSGYAVDEGMGVLRIRRAAAEAAIMKRIRGSVEVSGYAAYSASAH</sequence>
<organism evidence="1 2">
    <name type="scientific">Paenibacillus durus</name>
    <name type="common">Paenibacillus azotofixans</name>
    <dbReference type="NCBI Taxonomy" id="44251"/>
    <lineage>
        <taxon>Bacteria</taxon>
        <taxon>Bacillati</taxon>
        <taxon>Bacillota</taxon>
        <taxon>Bacilli</taxon>
        <taxon>Bacillales</taxon>
        <taxon>Paenibacillaceae</taxon>
        <taxon>Paenibacillus</taxon>
    </lineage>
</organism>
<dbReference type="RefSeq" id="WP_042204916.1">
    <property type="nucleotide sequence ID" value="NZ_CP009288.1"/>
</dbReference>
<dbReference type="STRING" id="44251.PDUR_02405"/>
<gene>
    <name evidence="1" type="ORF">PDUR_02405</name>
</gene>
<protein>
    <submittedName>
        <fullName evidence="1">Uncharacterized protein</fullName>
    </submittedName>
</protein>
<dbReference type="EMBL" id="CP009288">
    <property type="protein sequence ID" value="AIQ10989.1"/>
    <property type="molecule type" value="Genomic_DNA"/>
</dbReference>
<evidence type="ECO:0000313" key="2">
    <source>
        <dbReference type="Proteomes" id="UP000029409"/>
    </source>
</evidence>
<keyword evidence="2" id="KW-1185">Reference proteome</keyword>
<proteinExistence type="predicted"/>
<name>A0A089IPL0_PAEDU</name>
<accession>A0A089IPL0</accession>